<accession>A0A379LIY0</accession>
<dbReference type="AlphaFoldDB" id="A0A379LIY0"/>
<evidence type="ECO:0000313" key="2">
    <source>
        <dbReference type="Proteomes" id="UP000254123"/>
    </source>
</evidence>
<evidence type="ECO:0000313" key="1">
    <source>
        <dbReference type="EMBL" id="SUD89722.1"/>
    </source>
</evidence>
<dbReference type="Proteomes" id="UP000254123">
    <property type="component" value="Unassembled WGS sequence"/>
</dbReference>
<protein>
    <submittedName>
        <fullName evidence="1">Uncharacterized protein</fullName>
    </submittedName>
</protein>
<dbReference type="EMBL" id="UGVC01000001">
    <property type="protein sequence ID" value="SUD89722.1"/>
    <property type="molecule type" value="Genomic_DNA"/>
</dbReference>
<organism evidence="1 2">
    <name type="scientific">Psychrobacter phenylpyruvicus</name>
    <dbReference type="NCBI Taxonomy" id="29432"/>
    <lineage>
        <taxon>Bacteria</taxon>
        <taxon>Pseudomonadati</taxon>
        <taxon>Pseudomonadota</taxon>
        <taxon>Gammaproteobacteria</taxon>
        <taxon>Moraxellales</taxon>
        <taxon>Moraxellaceae</taxon>
        <taxon>Psychrobacter</taxon>
    </lineage>
</organism>
<sequence>MGSLLGQVLVRNSKEEKFIRTYLAKNFPKFLTGKSDKELFESMVKSLDSDMGLDEKELLNLIVKYHNMDMEKSATSVLYPYYL</sequence>
<gene>
    <name evidence="1" type="ORF">NCTC10526_00018</name>
</gene>
<keyword evidence="2" id="KW-1185">Reference proteome</keyword>
<reference evidence="1 2" key="1">
    <citation type="submission" date="2018-06" db="EMBL/GenBank/DDBJ databases">
        <authorList>
            <consortium name="Pathogen Informatics"/>
            <person name="Doyle S."/>
        </authorList>
    </citation>
    <scope>NUCLEOTIDE SEQUENCE [LARGE SCALE GENOMIC DNA]</scope>
    <source>
        <strain evidence="1 2">NCTC10526</strain>
    </source>
</reference>
<proteinExistence type="predicted"/>
<name>A0A379LIY0_9GAMM</name>